<dbReference type="GO" id="GO:0003824">
    <property type="term" value="F:catalytic activity"/>
    <property type="evidence" value="ECO:0007669"/>
    <property type="project" value="InterPro"/>
</dbReference>
<dbReference type="GO" id="GO:0030151">
    <property type="term" value="F:molybdenum ion binding"/>
    <property type="evidence" value="ECO:0007669"/>
    <property type="project" value="InterPro"/>
</dbReference>
<proteinExistence type="predicted"/>
<keyword evidence="3" id="KW-1185">Reference proteome</keyword>
<comment type="caution">
    <text evidence="2">The sequence shown here is derived from an EMBL/GenBank/DDBJ whole genome shotgun (WGS) entry which is preliminary data.</text>
</comment>
<dbReference type="PANTHER" id="PTHR36930:SF1">
    <property type="entry name" value="MOSC DOMAIN-CONTAINING PROTEIN"/>
    <property type="match status" value="1"/>
</dbReference>
<evidence type="ECO:0000313" key="3">
    <source>
        <dbReference type="Proteomes" id="UP000619033"/>
    </source>
</evidence>
<dbReference type="RefSeq" id="WP_202658354.1">
    <property type="nucleotide sequence ID" value="NZ_JAESVP010000002.1"/>
</dbReference>
<dbReference type="PROSITE" id="PS51340">
    <property type="entry name" value="MOSC"/>
    <property type="match status" value="1"/>
</dbReference>
<dbReference type="InterPro" id="IPR011037">
    <property type="entry name" value="Pyrv_Knase-like_insert_dom_sf"/>
</dbReference>
<evidence type="ECO:0000259" key="1">
    <source>
        <dbReference type="PROSITE" id="PS51340"/>
    </source>
</evidence>
<evidence type="ECO:0000313" key="2">
    <source>
        <dbReference type="EMBL" id="MBL4927201.1"/>
    </source>
</evidence>
<sequence>MAALIPTPFFGTITWLGIVADREAQLESQSLTRLEALFSGPVGEAHGGLTRPSCSRVLGQYPRNTEIRNTRQLAVLSQEELDRTAADMGLDALDPALLGTTMVIAGIPDFSHLPPSSRLQGEGGATLVVDMQNRPCTLPARPIENRHAGFGVRFKPAAQNRRGVTAWVEREGIFLLGEKIRLHVPDQRAWDYLGDARAPD</sequence>
<dbReference type="GO" id="GO:0030170">
    <property type="term" value="F:pyridoxal phosphate binding"/>
    <property type="evidence" value="ECO:0007669"/>
    <property type="project" value="InterPro"/>
</dbReference>
<dbReference type="AlphaFoldDB" id="A0A8J7SR03"/>
<organism evidence="2 3">
    <name type="scientific">Fuscibacter oryzae</name>
    <dbReference type="NCBI Taxonomy" id="2803939"/>
    <lineage>
        <taxon>Bacteria</taxon>
        <taxon>Pseudomonadati</taxon>
        <taxon>Pseudomonadota</taxon>
        <taxon>Alphaproteobacteria</taxon>
        <taxon>Rhodobacterales</taxon>
        <taxon>Paracoccaceae</taxon>
        <taxon>Fuscibacter</taxon>
    </lineage>
</organism>
<protein>
    <submittedName>
        <fullName evidence="2">Sulfurase</fullName>
    </submittedName>
</protein>
<name>A0A8J7SR03_9RHOB</name>
<dbReference type="InterPro" id="IPR052716">
    <property type="entry name" value="MOSC_domain"/>
</dbReference>
<dbReference type="SUPFAM" id="SSF50800">
    <property type="entry name" value="PK beta-barrel domain-like"/>
    <property type="match status" value="1"/>
</dbReference>
<dbReference type="Gene3D" id="2.40.33.20">
    <property type="entry name" value="PK beta-barrel domain-like"/>
    <property type="match status" value="1"/>
</dbReference>
<dbReference type="InterPro" id="IPR005302">
    <property type="entry name" value="MoCF_Sase_C"/>
</dbReference>
<dbReference type="Proteomes" id="UP000619033">
    <property type="component" value="Unassembled WGS sequence"/>
</dbReference>
<accession>A0A8J7SR03</accession>
<reference evidence="2" key="1">
    <citation type="submission" date="2021-01" db="EMBL/GenBank/DDBJ databases">
        <title>Genome seq and assembly of Tabrizicola sp. KVB23.</title>
        <authorList>
            <person name="Chhetri G."/>
        </authorList>
    </citation>
    <scope>NUCLEOTIDE SEQUENCE</scope>
    <source>
        <strain evidence="2">KVB23</strain>
    </source>
</reference>
<dbReference type="Pfam" id="PF03473">
    <property type="entry name" value="MOSC"/>
    <property type="match status" value="1"/>
</dbReference>
<dbReference type="EMBL" id="JAESVP010000002">
    <property type="protein sequence ID" value="MBL4927201.1"/>
    <property type="molecule type" value="Genomic_DNA"/>
</dbReference>
<gene>
    <name evidence="2" type="ORF">JI744_03690</name>
</gene>
<dbReference type="PANTHER" id="PTHR36930">
    <property type="entry name" value="METAL-SULFUR CLUSTER BIOSYNTHESIS PROTEINS YUAD-RELATED"/>
    <property type="match status" value="1"/>
</dbReference>
<feature type="domain" description="MOSC" evidence="1">
    <location>
        <begin position="26"/>
        <end position="183"/>
    </location>
</feature>